<dbReference type="Proteomes" id="UP000035681">
    <property type="component" value="Unplaced"/>
</dbReference>
<dbReference type="WBParaSite" id="TCONS_00003067.p1">
    <property type="protein sequence ID" value="TCONS_00003067.p1"/>
    <property type="gene ID" value="XLOC_002833"/>
</dbReference>
<reference evidence="2" key="1">
    <citation type="submission" date="2015-08" db="UniProtKB">
        <authorList>
            <consortium name="WormBaseParasite"/>
        </authorList>
    </citation>
    <scope>IDENTIFICATION</scope>
</reference>
<dbReference type="WBParaSite" id="SSTP_0000565900.1">
    <property type="protein sequence ID" value="SSTP_0000565900.1"/>
    <property type="gene ID" value="SSTP_0000565900"/>
</dbReference>
<accession>A0A0K0E829</accession>
<proteinExistence type="predicted"/>
<protein>
    <submittedName>
        <fullName evidence="2">BZIP domain-containing protein</fullName>
    </submittedName>
</protein>
<name>A0A0K0E829_STRER</name>
<organism evidence="2">
    <name type="scientific">Strongyloides stercoralis</name>
    <name type="common">Threadworm</name>
    <dbReference type="NCBI Taxonomy" id="6248"/>
    <lineage>
        <taxon>Eukaryota</taxon>
        <taxon>Metazoa</taxon>
        <taxon>Ecdysozoa</taxon>
        <taxon>Nematoda</taxon>
        <taxon>Chromadorea</taxon>
        <taxon>Rhabditida</taxon>
        <taxon>Tylenchina</taxon>
        <taxon>Panagrolaimomorpha</taxon>
        <taxon>Strongyloidoidea</taxon>
        <taxon>Strongyloididae</taxon>
        <taxon>Strongyloides</taxon>
    </lineage>
</organism>
<keyword evidence="1" id="KW-1185">Reference proteome</keyword>
<dbReference type="STRING" id="6248.A0A0K0E829"/>
<evidence type="ECO:0000313" key="1">
    <source>
        <dbReference type="Proteomes" id="UP000035681"/>
    </source>
</evidence>
<sequence length="383" mass="45531">MASQHFENAFKNPTNRFISQRPKFINNGGYNDYQEQQYSTSNNEYDRRYYRKSSPYNDHRINEEYIPSQQPQPPQQQQQLRRMVISSSNQQTFTEINDRKRLRMECYYRGGEYQPPPQPIQRNYQIKRPCIDGRVYNSTSTLNQNIKPPVVLRPITRISKPQYQPHKVIQRFVDRHPNTIIMKGPNVSYNSNGGRNLQQLVVKPRNLKEDCYVNKLKMIRRSCRNMIFTNAAMVDEISRVNFAIQTITEEVQMIAKKVQHLERNKLRRYQQSLKREALSECKDKIDNYGLIPSHEINICYDTKVENNDKKEISDLMVDDKSYPGDMIHDVGESFEYHEDKSNEQFTNYDMDHDLLLSNDQIIVRNDCYQNSFNQYNNEHSIIL</sequence>
<evidence type="ECO:0000313" key="2">
    <source>
        <dbReference type="WBParaSite" id="SSTP_0000565900.1"/>
    </source>
</evidence>
<dbReference type="AlphaFoldDB" id="A0A0K0E829"/>